<comment type="caution">
    <text evidence="1">The sequence shown here is derived from an EMBL/GenBank/DDBJ whole genome shotgun (WGS) entry which is preliminary data.</text>
</comment>
<dbReference type="InterPro" id="IPR009744">
    <property type="entry name" value="VirC1"/>
</dbReference>
<dbReference type="AlphaFoldDB" id="A0A9X1IIJ1"/>
<sequence length="222" mass="22672">MAATVLTVASTKGGAGKTTIVMALAGTLAAEGLRVAVVDADPNRAYASWAEQAYEGPAIAVRAEADEARLATAIDELSPQSDLVLVDTAGFGNRAALLAMAAADAVLVPCTPSRADVEQAAKTLELVDSAARAARRAIPARVVPSRLKQATAVSRHAVAELDAAALPRTAAGIGDRVAFAEMTFSGRVPSGGDAAQEVAELVAELRKLGWLPPKPKAARARA</sequence>
<dbReference type="InterPro" id="IPR050678">
    <property type="entry name" value="DNA_Partitioning_ATPase"/>
</dbReference>
<dbReference type="Gene3D" id="3.40.50.300">
    <property type="entry name" value="P-loop containing nucleotide triphosphate hydrolases"/>
    <property type="match status" value="1"/>
</dbReference>
<proteinExistence type="predicted"/>
<dbReference type="SUPFAM" id="SSF52540">
    <property type="entry name" value="P-loop containing nucleoside triphosphate hydrolases"/>
    <property type="match status" value="1"/>
</dbReference>
<reference evidence="1" key="1">
    <citation type="submission" date="2021-10" db="EMBL/GenBank/DDBJ databases">
        <title>Roseicella aerolatum sp. nov., isolated from aerosols of e-waste dismantling site.</title>
        <authorList>
            <person name="Qin T."/>
        </authorList>
    </citation>
    <scope>NUCLEOTIDE SEQUENCE</scope>
    <source>
        <strain evidence="1">GB24</strain>
    </source>
</reference>
<dbReference type="PANTHER" id="PTHR13696:SF96">
    <property type="entry name" value="COBQ_COBB_MIND_PARA NUCLEOTIDE BINDING DOMAIN-CONTAINING PROTEIN"/>
    <property type="match status" value="1"/>
</dbReference>
<protein>
    <submittedName>
        <fullName evidence="1">AAA family ATPase</fullName>
    </submittedName>
</protein>
<dbReference type="Pfam" id="PF07015">
    <property type="entry name" value="VirC1"/>
    <property type="match status" value="1"/>
</dbReference>
<accession>A0A9X1IIJ1</accession>
<dbReference type="InterPro" id="IPR027417">
    <property type="entry name" value="P-loop_NTPase"/>
</dbReference>
<gene>
    <name evidence="1" type="ORF">LHA35_23425</name>
</gene>
<evidence type="ECO:0000313" key="2">
    <source>
        <dbReference type="Proteomes" id="UP001139311"/>
    </source>
</evidence>
<organism evidence="1 2">
    <name type="scientific">Roseicella aerolata</name>
    <dbReference type="NCBI Taxonomy" id="2883479"/>
    <lineage>
        <taxon>Bacteria</taxon>
        <taxon>Pseudomonadati</taxon>
        <taxon>Pseudomonadota</taxon>
        <taxon>Alphaproteobacteria</taxon>
        <taxon>Acetobacterales</taxon>
        <taxon>Roseomonadaceae</taxon>
        <taxon>Roseicella</taxon>
    </lineage>
</organism>
<evidence type="ECO:0000313" key="1">
    <source>
        <dbReference type="EMBL" id="MCB4824684.1"/>
    </source>
</evidence>
<dbReference type="PANTHER" id="PTHR13696">
    <property type="entry name" value="P-LOOP CONTAINING NUCLEOSIDE TRIPHOSPHATE HYDROLASE"/>
    <property type="match status" value="1"/>
</dbReference>
<dbReference type="EMBL" id="JAJAQI010000049">
    <property type="protein sequence ID" value="MCB4824684.1"/>
    <property type="molecule type" value="Genomic_DNA"/>
</dbReference>
<keyword evidence="2" id="KW-1185">Reference proteome</keyword>
<dbReference type="RefSeq" id="WP_226612897.1">
    <property type="nucleotide sequence ID" value="NZ_JAJAQI010000049.1"/>
</dbReference>
<dbReference type="PIRSF" id="PIRSF009320">
    <property type="entry name" value="Nuc_binding_HP_1000"/>
    <property type="match status" value="1"/>
</dbReference>
<dbReference type="CDD" id="cd02042">
    <property type="entry name" value="ParAB_family"/>
    <property type="match status" value="1"/>
</dbReference>
<dbReference type="Proteomes" id="UP001139311">
    <property type="component" value="Unassembled WGS sequence"/>
</dbReference>
<name>A0A9X1IIJ1_9PROT</name>